<name>A0ABP4X2D4_9MICO</name>
<proteinExistence type="predicted"/>
<evidence type="ECO:0000313" key="1">
    <source>
        <dbReference type="EMBL" id="GAA1766244.1"/>
    </source>
</evidence>
<sequence length="103" mass="11440">MPKQGWRYEVFHGGDAVVMANLRFLAQGRRSMFLDEECVTVVSAAGRSGMTLGQIEGRVSGFDPLDVRASVLALLWRKAWTTDLTRPLSSRSVVSVPVKEKRC</sequence>
<keyword evidence="2" id="KW-1185">Reference proteome</keyword>
<dbReference type="EMBL" id="BAAAPN010000057">
    <property type="protein sequence ID" value="GAA1766244.1"/>
    <property type="molecule type" value="Genomic_DNA"/>
</dbReference>
<organism evidence="1 2">
    <name type="scientific">Nostocoides vanveenii</name>
    <dbReference type="NCBI Taxonomy" id="330835"/>
    <lineage>
        <taxon>Bacteria</taxon>
        <taxon>Bacillati</taxon>
        <taxon>Actinomycetota</taxon>
        <taxon>Actinomycetes</taxon>
        <taxon>Micrococcales</taxon>
        <taxon>Intrasporangiaceae</taxon>
        <taxon>Nostocoides</taxon>
    </lineage>
</organism>
<gene>
    <name evidence="1" type="ORF">GCM10009810_26360</name>
</gene>
<dbReference type="RefSeq" id="WP_344067172.1">
    <property type="nucleotide sequence ID" value="NZ_BAAAPN010000057.1"/>
</dbReference>
<dbReference type="Proteomes" id="UP001501475">
    <property type="component" value="Unassembled WGS sequence"/>
</dbReference>
<reference evidence="2" key="1">
    <citation type="journal article" date="2019" name="Int. J. Syst. Evol. Microbiol.">
        <title>The Global Catalogue of Microorganisms (GCM) 10K type strain sequencing project: providing services to taxonomists for standard genome sequencing and annotation.</title>
        <authorList>
            <consortium name="The Broad Institute Genomics Platform"/>
            <consortium name="The Broad Institute Genome Sequencing Center for Infectious Disease"/>
            <person name="Wu L."/>
            <person name="Ma J."/>
        </authorList>
    </citation>
    <scope>NUCLEOTIDE SEQUENCE [LARGE SCALE GENOMIC DNA]</scope>
    <source>
        <strain evidence="2">JCM 15591</strain>
    </source>
</reference>
<comment type="caution">
    <text evidence="1">The sequence shown here is derived from an EMBL/GenBank/DDBJ whole genome shotgun (WGS) entry which is preliminary data.</text>
</comment>
<evidence type="ECO:0000313" key="2">
    <source>
        <dbReference type="Proteomes" id="UP001501475"/>
    </source>
</evidence>
<accession>A0ABP4X2D4</accession>
<protein>
    <submittedName>
        <fullName evidence="1">Uncharacterized protein</fullName>
    </submittedName>
</protein>